<evidence type="ECO:0000313" key="1">
    <source>
        <dbReference type="EMBL" id="RFU81583.1"/>
    </source>
</evidence>
<dbReference type="EMBL" id="PXOA01000038">
    <property type="protein sequence ID" value="RFU81583.1"/>
    <property type="molecule type" value="Genomic_DNA"/>
</dbReference>
<name>A0A395P010_TRIAR</name>
<gene>
    <name evidence="1" type="ORF">TARUN_621</name>
</gene>
<accession>A0A395P010</accession>
<keyword evidence="2" id="KW-1185">Reference proteome</keyword>
<dbReference type="Proteomes" id="UP000266272">
    <property type="component" value="Unassembled WGS sequence"/>
</dbReference>
<sequence length="109" mass="11436">MGTDAGAIEACLAGPVQKGPSDAAPCITSTSYKCLKDVSADLVDGGTFCSDMAASMATGLALPTAAITRAAWKAALSFEREDRRSRRECVGRIIGRVLGLFMWSISQSF</sequence>
<reference evidence="1 2" key="1">
    <citation type="journal article" date="2018" name="PLoS Pathog.">
        <title>Evolution of structural diversity of trichothecenes, a family of toxins produced by plant pathogenic and entomopathogenic fungi.</title>
        <authorList>
            <person name="Proctor R.H."/>
            <person name="McCormick S.P."/>
            <person name="Kim H.S."/>
            <person name="Cardoza R.E."/>
            <person name="Stanley A.M."/>
            <person name="Lindo L."/>
            <person name="Kelly A."/>
            <person name="Brown D.W."/>
            <person name="Lee T."/>
            <person name="Vaughan M.M."/>
            <person name="Alexander N.J."/>
            <person name="Busman M."/>
            <person name="Gutierrez S."/>
        </authorList>
    </citation>
    <scope>NUCLEOTIDE SEQUENCE [LARGE SCALE GENOMIC DNA]</scope>
    <source>
        <strain evidence="1 2">IBT 40837</strain>
    </source>
</reference>
<proteinExistence type="predicted"/>
<comment type="caution">
    <text evidence="1">The sequence shown here is derived from an EMBL/GenBank/DDBJ whole genome shotgun (WGS) entry which is preliminary data.</text>
</comment>
<dbReference type="AlphaFoldDB" id="A0A395P010"/>
<evidence type="ECO:0000313" key="2">
    <source>
        <dbReference type="Proteomes" id="UP000266272"/>
    </source>
</evidence>
<organism evidence="1 2">
    <name type="scientific">Trichoderma arundinaceum</name>
    <dbReference type="NCBI Taxonomy" id="490622"/>
    <lineage>
        <taxon>Eukaryota</taxon>
        <taxon>Fungi</taxon>
        <taxon>Dikarya</taxon>
        <taxon>Ascomycota</taxon>
        <taxon>Pezizomycotina</taxon>
        <taxon>Sordariomycetes</taxon>
        <taxon>Hypocreomycetidae</taxon>
        <taxon>Hypocreales</taxon>
        <taxon>Hypocreaceae</taxon>
        <taxon>Trichoderma</taxon>
    </lineage>
</organism>
<protein>
    <submittedName>
        <fullName evidence="1">Uncharacterized protein</fullName>
    </submittedName>
</protein>